<dbReference type="AlphaFoldDB" id="A0A3B9H0M5"/>
<evidence type="ECO:0000313" key="5">
    <source>
        <dbReference type="EMBL" id="HAE28220.1"/>
    </source>
</evidence>
<protein>
    <submittedName>
        <fullName evidence="5">Phosphatidylinositol kinase</fullName>
    </submittedName>
</protein>
<evidence type="ECO:0000313" key="6">
    <source>
        <dbReference type="Proteomes" id="UP000259610"/>
    </source>
</evidence>
<comment type="caution">
    <text evidence="5">The sequence shown here is derived from an EMBL/GenBank/DDBJ whole genome shotgun (WGS) entry which is preliminary data.</text>
</comment>
<name>A0A3B9H0M5_9PROT</name>
<evidence type="ECO:0000256" key="1">
    <source>
        <dbReference type="ARBA" id="ARBA00010164"/>
    </source>
</evidence>
<dbReference type="PANTHER" id="PTHR37419:SF1">
    <property type="entry name" value="SERINE_THREONINE-PROTEIN KINASE TOXIN HIPA"/>
    <property type="match status" value="1"/>
</dbReference>
<sequence length="178" mass="19429">MARSVPCTRKYQKDDGLGVIANLERLKESDRPNEDRRAFFETQIVLWLLGATGGHAKNFSIAYQPGGGFHLTPLCDVLAAQPVVDAGRIGQNRLTLAMSLGDNNYRRMDVVCRRHLDQTAKAAGLPKDSVDTICHKLKDLVPSALEAICGQVGNEVPVALRTSVVNGIQARFEALSME</sequence>
<dbReference type="InterPro" id="IPR052028">
    <property type="entry name" value="HipA_Ser/Thr_kinase"/>
</dbReference>
<dbReference type="EMBL" id="DMAN01000305">
    <property type="protein sequence ID" value="HAE28220.1"/>
    <property type="molecule type" value="Genomic_DNA"/>
</dbReference>
<dbReference type="GO" id="GO:0005829">
    <property type="term" value="C:cytosol"/>
    <property type="evidence" value="ECO:0007669"/>
    <property type="project" value="TreeGrafter"/>
</dbReference>
<dbReference type="GO" id="GO:0004674">
    <property type="term" value="F:protein serine/threonine kinase activity"/>
    <property type="evidence" value="ECO:0007669"/>
    <property type="project" value="TreeGrafter"/>
</dbReference>
<dbReference type="Pfam" id="PF07804">
    <property type="entry name" value="HipA_C"/>
    <property type="match status" value="1"/>
</dbReference>
<feature type="domain" description="HipA-like C-terminal" evidence="4">
    <location>
        <begin position="7"/>
        <end position="142"/>
    </location>
</feature>
<evidence type="ECO:0000259" key="4">
    <source>
        <dbReference type="Pfam" id="PF07804"/>
    </source>
</evidence>
<comment type="similarity">
    <text evidence="1">Belongs to the HipA Ser/Thr kinase family.</text>
</comment>
<evidence type="ECO:0000256" key="3">
    <source>
        <dbReference type="ARBA" id="ARBA00022777"/>
    </source>
</evidence>
<dbReference type="PANTHER" id="PTHR37419">
    <property type="entry name" value="SERINE/THREONINE-PROTEIN KINASE TOXIN HIPA"/>
    <property type="match status" value="1"/>
</dbReference>
<gene>
    <name evidence="5" type="ORF">DCG58_13735</name>
</gene>
<keyword evidence="2" id="KW-0808">Transferase</keyword>
<dbReference type="InterPro" id="IPR012893">
    <property type="entry name" value="HipA-like_C"/>
</dbReference>
<dbReference type="RefSeq" id="WP_272989939.1">
    <property type="nucleotide sequence ID" value="NZ_CAJQMV010000122.1"/>
</dbReference>
<organism evidence="5 6">
    <name type="scientific">Hyphomonas adhaerens</name>
    <dbReference type="NCBI Taxonomy" id="81029"/>
    <lineage>
        <taxon>Bacteria</taxon>
        <taxon>Pseudomonadati</taxon>
        <taxon>Pseudomonadota</taxon>
        <taxon>Alphaproteobacteria</taxon>
        <taxon>Hyphomonadales</taxon>
        <taxon>Hyphomonadaceae</taxon>
        <taxon>Hyphomonas</taxon>
    </lineage>
</organism>
<dbReference type="Proteomes" id="UP000259610">
    <property type="component" value="Unassembled WGS sequence"/>
</dbReference>
<reference evidence="5 6" key="1">
    <citation type="journal article" date="2018" name="Nat. Biotechnol.">
        <title>A standardized bacterial taxonomy based on genome phylogeny substantially revises the tree of life.</title>
        <authorList>
            <person name="Parks D.H."/>
            <person name="Chuvochina M."/>
            <person name="Waite D.W."/>
            <person name="Rinke C."/>
            <person name="Skarshewski A."/>
            <person name="Chaumeil P.A."/>
            <person name="Hugenholtz P."/>
        </authorList>
    </citation>
    <scope>NUCLEOTIDE SEQUENCE [LARGE SCALE GENOMIC DNA]</scope>
    <source>
        <strain evidence="5">UBA8733</strain>
    </source>
</reference>
<evidence type="ECO:0000256" key="2">
    <source>
        <dbReference type="ARBA" id="ARBA00022679"/>
    </source>
</evidence>
<accession>A0A3B9H0M5</accession>
<proteinExistence type="inferred from homology"/>
<keyword evidence="3 5" id="KW-0418">Kinase</keyword>